<dbReference type="PROSITE" id="PS50937">
    <property type="entry name" value="HTH_MERR_2"/>
    <property type="match status" value="1"/>
</dbReference>
<organism evidence="7 8">
    <name type="scientific">Furfurilactobacillus siliginis</name>
    <dbReference type="NCBI Taxonomy" id="348151"/>
    <lineage>
        <taxon>Bacteria</taxon>
        <taxon>Bacillati</taxon>
        <taxon>Bacillota</taxon>
        <taxon>Bacilli</taxon>
        <taxon>Lactobacillales</taxon>
        <taxon>Lactobacillaceae</taxon>
        <taxon>Furfurilactobacillus</taxon>
    </lineage>
</organism>
<dbReference type="Gene3D" id="1.10.1660.10">
    <property type="match status" value="1"/>
</dbReference>
<dbReference type="PATRIC" id="fig|348151.3.peg.1433"/>
<dbReference type="SMART" id="SM00422">
    <property type="entry name" value="HTH_MERR"/>
    <property type="match status" value="1"/>
</dbReference>
<evidence type="ECO:0000256" key="1">
    <source>
        <dbReference type="ARBA" id="ARBA00022491"/>
    </source>
</evidence>
<accession>A0A0R2LBI2</accession>
<keyword evidence="8" id="KW-1185">Reference proteome</keyword>
<reference evidence="7 8" key="1">
    <citation type="journal article" date="2015" name="Genome Announc.">
        <title>Expanding the biotechnology potential of lactobacilli through comparative genomics of 213 strains and associated genera.</title>
        <authorList>
            <person name="Sun Z."/>
            <person name="Harris H.M."/>
            <person name="McCann A."/>
            <person name="Guo C."/>
            <person name="Argimon S."/>
            <person name="Zhang W."/>
            <person name="Yang X."/>
            <person name="Jeffery I.B."/>
            <person name="Cooney J.C."/>
            <person name="Kagawa T.F."/>
            <person name="Liu W."/>
            <person name="Song Y."/>
            <person name="Salvetti E."/>
            <person name="Wrobel A."/>
            <person name="Rasinkangas P."/>
            <person name="Parkhill J."/>
            <person name="Rea M.C."/>
            <person name="O'Sullivan O."/>
            <person name="Ritari J."/>
            <person name="Douillard F.P."/>
            <person name="Paul Ross R."/>
            <person name="Yang R."/>
            <person name="Briner A.E."/>
            <person name="Felis G.E."/>
            <person name="de Vos W.M."/>
            <person name="Barrangou R."/>
            <person name="Klaenhammer T.R."/>
            <person name="Caufield P.W."/>
            <person name="Cui Y."/>
            <person name="Zhang H."/>
            <person name="O'Toole P.W."/>
        </authorList>
    </citation>
    <scope>NUCLEOTIDE SEQUENCE [LARGE SCALE GENOMIC DNA]</scope>
    <source>
        <strain evidence="7 8">DSM 22696</strain>
    </source>
</reference>
<dbReference type="InterPro" id="IPR047057">
    <property type="entry name" value="MerR_fam"/>
</dbReference>
<dbReference type="GO" id="GO:0003700">
    <property type="term" value="F:DNA-binding transcription factor activity"/>
    <property type="evidence" value="ECO:0007669"/>
    <property type="project" value="InterPro"/>
</dbReference>
<dbReference type="EMBL" id="JQCB01000004">
    <property type="protein sequence ID" value="KRN96426.1"/>
    <property type="molecule type" value="Genomic_DNA"/>
</dbReference>
<dbReference type="Proteomes" id="UP000051139">
    <property type="component" value="Unassembled WGS sequence"/>
</dbReference>
<dbReference type="OrthoDB" id="9806513at2"/>
<evidence type="ECO:0000313" key="7">
    <source>
        <dbReference type="EMBL" id="KRN96426.1"/>
    </source>
</evidence>
<evidence type="ECO:0000259" key="5">
    <source>
        <dbReference type="PROSITE" id="PS50937"/>
    </source>
</evidence>
<dbReference type="GO" id="GO:0003677">
    <property type="term" value="F:DNA binding"/>
    <property type="evidence" value="ECO:0007669"/>
    <property type="project" value="UniProtKB-KW"/>
</dbReference>
<evidence type="ECO:0000313" key="6">
    <source>
        <dbReference type="EMBL" id="GEK29192.1"/>
    </source>
</evidence>
<proteinExistence type="predicted"/>
<dbReference type="STRING" id="348151.IV55_GL001395"/>
<sequence length="155" mass="17409">MERATLREAANGKIFSTANLIFGIGQISKMTGVSTRQLRYWESKGYIEPKKRADEQAQRVYGYDTFLRVSGIKSMQDEGYTLAAAVERTAALMAEADGIRNFLLDAYHGIAEVDNQDMLDLGFLDAEHTQRLYARSKDHHVEYLVRPAGEEATGK</sequence>
<dbReference type="AlphaFoldDB" id="A0A0R2LBI2"/>
<dbReference type="CDD" id="cd01105">
    <property type="entry name" value="HTH_GlnR-like"/>
    <property type="match status" value="1"/>
</dbReference>
<dbReference type="PANTHER" id="PTHR30204:SF69">
    <property type="entry name" value="MERR-FAMILY TRANSCRIPTIONAL REGULATOR"/>
    <property type="match status" value="1"/>
</dbReference>
<dbReference type="RefSeq" id="WP_057809675.1">
    <property type="nucleotide sequence ID" value="NZ_BJUD01000037.1"/>
</dbReference>
<evidence type="ECO:0000313" key="8">
    <source>
        <dbReference type="Proteomes" id="UP000051139"/>
    </source>
</evidence>
<evidence type="ECO:0000256" key="2">
    <source>
        <dbReference type="ARBA" id="ARBA00023015"/>
    </source>
</evidence>
<keyword evidence="4" id="KW-0804">Transcription</keyword>
<dbReference type="Proteomes" id="UP000321429">
    <property type="component" value="Unassembled WGS sequence"/>
</dbReference>
<protein>
    <submittedName>
        <fullName evidence="6">MerR family transcriptional regulator</fullName>
    </submittedName>
</protein>
<keyword evidence="2" id="KW-0805">Transcription regulation</keyword>
<name>A0A0R2LBI2_9LACO</name>
<reference evidence="6 9" key="2">
    <citation type="submission" date="2019-07" db="EMBL/GenBank/DDBJ databases">
        <title>Whole genome shotgun sequence of Lactobacillus siliginis NBRC 101315.</title>
        <authorList>
            <person name="Hosoyama A."/>
            <person name="Uohara A."/>
            <person name="Ohji S."/>
            <person name="Ichikawa N."/>
        </authorList>
    </citation>
    <scope>NUCLEOTIDE SEQUENCE [LARGE SCALE GENOMIC DNA]</scope>
    <source>
        <strain evidence="6 9">NBRC 101315</strain>
    </source>
</reference>
<gene>
    <name evidence="7" type="ORF">IV55_GL001395</name>
    <name evidence="6" type="ORF">LSI01_15030</name>
</gene>
<dbReference type="EMBL" id="BJUD01000037">
    <property type="protein sequence ID" value="GEK29192.1"/>
    <property type="molecule type" value="Genomic_DNA"/>
</dbReference>
<keyword evidence="3" id="KW-0238">DNA-binding</keyword>
<dbReference type="PANTHER" id="PTHR30204">
    <property type="entry name" value="REDOX-CYCLING DRUG-SENSING TRANSCRIPTIONAL ACTIVATOR SOXR"/>
    <property type="match status" value="1"/>
</dbReference>
<keyword evidence="1" id="KW-0678">Repressor</keyword>
<dbReference type="SUPFAM" id="SSF46955">
    <property type="entry name" value="Putative DNA-binding domain"/>
    <property type="match status" value="1"/>
</dbReference>
<feature type="domain" description="HTH merR-type" evidence="5">
    <location>
        <begin position="24"/>
        <end position="91"/>
    </location>
</feature>
<evidence type="ECO:0000256" key="4">
    <source>
        <dbReference type="ARBA" id="ARBA00023163"/>
    </source>
</evidence>
<dbReference type="Pfam" id="PF13411">
    <property type="entry name" value="MerR_1"/>
    <property type="match status" value="1"/>
</dbReference>
<dbReference type="InterPro" id="IPR000551">
    <property type="entry name" value="MerR-type_HTH_dom"/>
</dbReference>
<evidence type="ECO:0000313" key="9">
    <source>
        <dbReference type="Proteomes" id="UP000321429"/>
    </source>
</evidence>
<dbReference type="InterPro" id="IPR009061">
    <property type="entry name" value="DNA-bd_dom_put_sf"/>
</dbReference>
<evidence type="ECO:0000256" key="3">
    <source>
        <dbReference type="ARBA" id="ARBA00023125"/>
    </source>
</evidence>
<comment type="caution">
    <text evidence="7">The sequence shown here is derived from an EMBL/GenBank/DDBJ whole genome shotgun (WGS) entry which is preliminary data.</text>
</comment>